<dbReference type="STRING" id="999415.HMPREF9943_01036"/>
<dbReference type="eggNOG" id="COG4886">
    <property type="taxonomic scope" value="Bacteria"/>
</dbReference>
<comment type="caution">
    <text evidence="1">The sequence shown here is derived from an EMBL/GenBank/DDBJ whole genome shotgun (WGS) entry which is preliminary data.</text>
</comment>
<sequence length="352" mass="39976">MGVFYLEERIDFRGALTTDEIEEIVKRGSVDTLQTNVLPLDLPTMQRLNEEYFSKFPNTELRIYTYGDCDLRSLHVMDNVRNLSVETSKEILGIEEIYSLSGIRHLCIEASKIQDKEFLFKIPESVETLYLEVSSKSFDLKPLSRFAELKVLGLRKCNKNIECISELKQVHSLKLHGITLPSCSFLNQLPRLQNLAVSGGNTEDFSELYGNPTITGLYLFHLPKLNNLGILANLPNLKVAEVCQLKNVQELPDLSKSKLQHLCLENMKSLLDFSPLQIAPCLKSVAETVCPSSVTTDCILPIMQNPEVEQCAFFTSSAKKNKELEELSNQYHKKWQSNAHIVREIIFSDGRM</sequence>
<evidence type="ECO:0000313" key="2">
    <source>
        <dbReference type="Proteomes" id="UP000011758"/>
    </source>
</evidence>
<gene>
    <name evidence="1" type="ORF">HMPREF9943_01036</name>
</gene>
<evidence type="ECO:0000313" key="1">
    <source>
        <dbReference type="EMBL" id="EMD16707.1"/>
    </source>
</evidence>
<name>M2P8N7_9FIRM</name>
<proteinExistence type="predicted"/>
<dbReference type="InterPro" id="IPR032675">
    <property type="entry name" value="LRR_dom_sf"/>
</dbReference>
<accession>M2P8N7</accession>
<reference evidence="1 2" key="1">
    <citation type="submission" date="2013-02" db="EMBL/GenBank/DDBJ databases">
        <title>The Genome Sequence of Lactobacillus catenaformis F0143.</title>
        <authorList>
            <consortium name="The Broad Institute Genome Sequencing Platform"/>
            <person name="Earl A."/>
            <person name="Ward D."/>
            <person name="Feldgarden M."/>
            <person name="Gevers D."/>
            <person name="Izard J."/>
            <person name="Blanton J.M."/>
            <person name="Mathney J."/>
            <person name="Dewhirst F.E."/>
            <person name="Young S.K."/>
            <person name="Zeng Q."/>
            <person name="Gargeya S."/>
            <person name="Fitzgerald M."/>
            <person name="Haas B."/>
            <person name="Abouelleil A."/>
            <person name="Alvarado L."/>
            <person name="Arachchi H.M."/>
            <person name="Berlin A."/>
            <person name="Chapman S.B."/>
            <person name="Gearin G."/>
            <person name="Goldberg J."/>
            <person name="Griggs A."/>
            <person name="Gujja S."/>
            <person name="Hansen M."/>
            <person name="Heiman D."/>
            <person name="Howarth C."/>
            <person name="Larimer J."/>
            <person name="Lui A."/>
            <person name="MacDonald P.J.P."/>
            <person name="McCowen C."/>
            <person name="Montmayeur A."/>
            <person name="Murphy C."/>
            <person name="Neiman D."/>
            <person name="Pearson M."/>
            <person name="Priest M."/>
            <person name="Roberts A."/>
            <person name="Saif S."/>
            <person name="Shea T."/>
            <person name="Sisk P."/>
            <person name="Stolte C."/>
            <person name="Sykes S."/>
            <person name="Wortman J."/>
            <person name="Nusbaum C."/>
            <person name="Birren B."/>
        </authorList>
    </citation>
    <scope>NUCLEOTIDE SEQUENCE [LARGE SCALE GENOMIC DNA]</scope>
    <source>
        <strain evidence="1 2">OT 569</strain>
    </source>
</reference>
<dbReference type="EMBL" id="AGEJ01000016">
    <property type="protein sequence ID" value="EMD16707.1"/>
    <property type="molecule type" value="Genomic_DNA"/>
</dbReference>
<organism evidence="1 2">
    <name type="scientific">Eggerthia catenaformis OT 569 = DSM 20559</name>
    <dbReference type="NCBI Taxonomy" id="999415"/>
    <lineage>
        <taxon>Bacteria</taxon>
        <taxon>Bacillati</taxon>
        <taxon>Bacillota</taxon>
        <taxon>Erysipelotrichia</taxon>
        <taxon>Erysipelotrichales</taxon>
        <taxon>Coprobacillaceae</taxon>
        <taxon>Eggerthia</taxon>
    </lineage>
</organism>
<dbReference type="SUPFAM" id="SSF52058">
    <property type="entry name" value="L domain-like"/>
    <property type="match status" value="1"/>
</dbReference>
<dbReference type="BioCyc" id="ECAT999415-HMP:GTTI-1062-MONOMER"/>
<dbReference type="OrthoDB" id="2079248at2"/>
<protein>
    <submittedName>
        <fullName evidence="1">Uncharacterized protein</fullName>
    </submittedName>
</protein>
<dbReference type="Proteomes" id="UP000011758">
    <property type="component" value="Unassembled WGS sequence"/>
</dbReference>
<dbReference type="AlphaFoldDB" id="M2P8N7"/>
<dbReference type="Gene3D" id="3.80.10.10">
    <property type="entry name" value="Ribonuclease Inhibitor"/>
    <property type="match status" value="1"/>
</dbReference>
<keyword evidence="2" id="KW-1185">Reference proteome</keyword>